<feature type="domain" description="Methyltransferase" evidence="9">
    <location>
        <begin position="90"/>
        <end position="193"/>
    </location>
</feature>
<organism evidence="10">
    <name type="scientific">Mantoniella antarctica</name>
    <dbReference type="NCBI Taxonomy" id="81844"/>
    <lineage>
        <taxon>Eukaryota</taxon>
        <taxon>Viridiplantae</taxon>
        <taxon>Chlorophyta</taxon>
        <taxon>Mamiellophyceae</taxon>
        <taxon>Mamiellales</taxon>
        <taxon>Mamiellaceae</taxon>
        <taxon>Mantoniella</taxon>
    </lineage>
</organism>
<dbReference type="Pfam" id="PF13649">
    <property type="entry name" value="Methyltransf_25"/>
    <property type="match status" value="1"/>
</dbReference>
<dbReference type="Gene3D" id="3.40.50.150">
    <property type="entry name" value="Vaccinia Virus protein VP39"/>
    <property type="match status" value="1"/>
</dbReference>
<reference evidence="10" key="1">
    <citation type="submission" date="2021-01" db="EMBL/GenBank/DDBJ databases">
        <authorList>
            <person name="Corre E."/>
            <person name="Pelletier E."/>
            <person name="Niang G."/>
            <person name="Scheremetjew M."/>
            <person name="Finn R."/>
            <person name="Kale V."/>
            <person name="Holt S."/>
            <person name="Cochrane G."/>
            <person name="Meng A."/>
            <person name="Brown T."/>
            <person name="Cohen L."/>
        </authorList>
    </citation>
    <scope>NUCLEOTIDE SEQUENCE</scope>
    <source>
        <strain evidence="10">SL-175</strain>
    </source>
</reference>
<protein>
    <recommendedName>
        <fullName evidence="5">phosphoethanolamine N-methyltransferase</fullName>
        <ecNumber evidence="5">2.1.1.103</ecNumber>
    </recommendedName>
</protein>
<dbReference type="CDD" id="cd02440">
    <property type="entry name" value="AdoMet_MTases"/>
    <property type="match status" value="1"/>
</dbReference>
<dbReference type="InterPro" id="IPR029063">
    <property type="entry name" value="SAM-dependent_MTases_sf"/>
</dbReference>
<dbReference type="PANTHER" id="PTHR44307:SF2">
    <property type="entry name" value="PHOSPHOETHANOLAMINE METHYLTRANSFERASE ISOFORM X1"/>
    <property type="match status" value="1"/>
</dbReference>
<evidence type="ECO:0000256" key="1">
    <source>
        <dbReference type="ARBA" id="ARBA00004969"/>
    </source>
</evidence>
<keyword evidence="4" id="KW-0808">Transferase</keyword>
<evidence type="ECO:0000256" key="6">
    <source>
        <dbReference type="ARBA" id="ARBA00047619"/>
    </source>
</evidence>
<dbReference type="PANTHER" id="PTHR44307">
    <property type="entry name" value="PHOSPHOETHANOLAMINE METHYLTRANSFERASE"/>
    <property type="match status" value="1"/>
</dbReference>
<evidence type="ECO:0000256" key="5">
    <source>
        <dbReference type="ARBA" id="ARBA00035674"/>
    </source>
</evidence>
<dbReference type="EMBL" id="HBFC01021769">
    <property type="protein sequence ID" value="CAD8710313.1"/>
    <property type="molecule type" value="Transcribed_RNA"/>
</dbReference>
<dbReference type="EC" id="2.1.1.103" evidence="5"/>
<evidence type="ECO:0000313" key="10">
    <source>
        <dbReference type="EMBL" id="CAD8710313.1"/>
    </source>
</evidence>
<comment type="pathway">
    <text evidence="1">Phospholipid metabolism; phosphatidylcholine biosynthesis.</text>
</comment>
<evidence type="ECO:0000256" key="3">
    <source>
        <dbReference type="ARBA" id="ARBA00022603"/>
    </source>
</evidence>
<evidence type="ECO:0000256" key="2">
    <source>
        <dbReference type="ARBA" id="ARBA00005189"/>
    </source>
</evidence>
<keyword evidence="3" id="KW-0489">Methyltransferase</keyword>
<evidence type="ECO:0000259" key="9">
    <source>
        <dbReference type="Pfam" id="PF13649"/>
    </source>
</evidence>
<comment type="pathway">
    <text evidence="2">Lipid metabolism.</text>
</comment>
<dbReference type="SUPFAM" id="SSF53335">
    <property type="entry name" value="S-adenosyl-L-methionine-dependent methyltransferases"/>
    <property type="match status" value="1"/>
</dbReference>
<dbReference type="AlphaFoldDB" id="A0A7S0SMR9"/>
<name>A0A7S0SMR9_9CHLO</name>
<comment type="catalytic activity">
    <reaction evidence="8">
        <text>N-methylethanolamine phosphate + S-adenosyl-L-methionine = N,N-dimethylethanolamine phosphate + S-adenosyl-L-homocysteine + H(+)</text>
        <dbReference type="Rhea" id="RHEA:25321"/>
        <dbReference type="ChEBI" id="CHEBI:15378"/>
        <dbReference type="ChEBI" id="CHEBI:57781"/>
        <dbReference type="ChEBI" id="CHEBI:57856"/>
        <dbReference type="ChEBI" id="CHEBI:58641"/>
        <dbReference type="ChEBI" id="CHEBI:59789"/>
        <dbReference type="EC" id="2.1.1.103"/>
    </reaction>
    <physiologicalReaction direction="left-to-right" evidence="8">
        <dbReference type="Rhea" id="RHEA:25322"/>
    </physiologicalReaction>
</comment>
<dbReference type="InterPro" id="IPR041698">
    <property type="entry name" value="Methyltransf_25"/>
</dbReference>
<evidence type="ECO:0000256" key="4">
    <source>
        <dbReference type="ARBA" id="ARBA00022679"/>
    </source>
</evidence>
<evidence type="ECO:0000256" key="8">
    <source>
        <dbReference type="ARBA" id="ARBA00047841"/>
    </source>
</evidence>
<dbReference type="GO" id="GO:0032259">
    <property type="term" value="P:methylation"/>
    <property type="evidence" value="ECO:0007669"/>
    <property type="project" value="UniProtKB-KW"/>
</dbReference>
<gene>
    <name evidence="10" type="ORF">MANT1106_LOCUS12999</name>
</gene>
<evidence type="ECO:0000256" key="7">
    <source>
        <dbReference type="ARBA" id="ARBA00047622"/>
    </source>
</evidence>
<dbReference type="GO" id="GO:0000234">
    <property type="term" value="F:phosphoethanolamine N-methyltransferase activity"/>
    <property type="evidence" value="ECO:0007669"/>
    <property type="project" value="UniProtKB-EC"/>
</dbReference>
<sequence length="308" mass="33364">MVSDAQTAPHAAPAAEADFSKMGIYVDGRTTNELNELLKTKAIGEVTARDMYNFSCMHYLDDEPMNAAAEFFGLQGGDPSPSPSPSLHKVLDFGAGFAGDARVMAAEYPQCEITCVEVQPHIHDAAKHFTEMLRGASGPGGVADRCTHQCVDVFQTDVVGAPFDHVFSVLVVLHIPERARLWAALAASLKPGGTIYIEDYFAARPLTEQDKAQLAGPVACPYLPSHDEYLATLAEAGFVDVEWEVMTGRWLPFVDTRLKAFRAAGDRNARVHGAALTAELDLFYSTVHQLFTRGNLGGVRIRAKKAAP</sequence>
<comment type="catalytic activity">
    <reaction evidence="6">
        <text>N,N-dimethylethanolamine phosphate + S-adenosyl-L-methionine = phosphocholine + S-adenosyl-L-homocysteine + H(+)</text>
        <dbReference type="Rhea" id="RHEA:25325"/>
        <dbReference type="ChEBI" id="CHEBI:15378"/>
        <dbReference type="ChEBI" id="CHEBI:57856"/>
        <dbReference type="ChEBI" id="CHEBI:58641"/>
        <dbReference type="ChEBI" id="CHEBI:59789"/>
        <dbReference type="ChEBI" id="CHEBI:295975"/>
        <dbReference type="EC" id="2.1.1.103"/>
    </reaction>
    <physiologicalReaction direction="left-to-right" evidence="6">
        <dbReference type="Rhea" id="RHEA:25326"/>
    </physiologicalReaction>
</comment>
<proteinExistence type="predicted"/>
<accession>A0A7S0SMR9</accession>
<comment type="catalytic activity">
    <reaction evidence="7">
        <text>phosphoethanolamine + S-adenosyl-L-methionine = N-methylethanolamine phosphate + S-adenosyl-L-homocysteine + H(+)</text>
        <dbReference type="Rhea" id="RHEA:20365"/>
        <dbReference type="ChEBI" id="CHEBI:15378"/>
        <dbReference type="ChEBI" id="CHEBI:57781"/>
        <dbReference type="ChEBI" id="CHEBI:57856"/>
        <dbReference type="ChEBI" id="CHEBI:58190"/>
        <dbReference type="ChEBI" id="CHEBI:59789"/>
        <dbReference type="EC" id="2.1.1.103"/>
    </reaction>
    <physiologicalReaction direction="left-to-right" evidence="7">
        <dbReference type="Rhea" id="RHEA:20366"/>
    </physiologicalReaction>
</comment>